<dbReference type="RefSeq" id="XP_024349538.1">
    <property type="nucleotide sequence ID" value="XM_024495998.1"/>
</dbReference>
<feature type="region of interest" description="Disordered" evidence="1">
    <location>
        <begin position="542"/>
        <end position="575"/>
    </location>
</feature>
<dbReference type="EMBL" id="APAU02000063">
    <property type="protein sequence ID" value="EUB58342.1"/>
    <property type="molecule type" value="Genomic_DNA"/>
</dbReference>
<gene>
    <name evidence="4" type="ORF">EGR_06749</name>
</gene>
<dbReference type="CTD" id="36342464"/>
<dbReference type="Pfam" id="PF11707">
    <property type="entry name" value="Npa1"/>
    <property type="match status" value="1"/>
</dbReference>
<name>W6UJP5_ECHGR</name>
<dbReference type="AlphaFoldDB" id="W6UJP5"/>
<dbReference type="PANTHER" id="PTHR13500">
    <property type="entry name" value="NUCLEOLAR PRERIBOSOMAL-ASSOCIATED PROTEIN 1"/>
    <property type="match status" value="1"/>
</dbReference>
<evidence type="ECO:0000259" key="3">
    <source>
        <dbReference type="Pfam" id="PF16201"/>
    </source>
</evidence>
<dbReference type="InterPro" id="IPR032436">
    <property type="entry name" value="URB1_C"/>
</dbReference>
<organism evidence="4 5">
    <name type="scientific">Echinococcus granulosus</name>
    <name type="common">Hydatid tapeworm</name>
    <dbReference type="NCBI Taxonomy" id="6210"/>
    <lineage>
        <taxon>Eukaryota</taxon>
        <taxon>Metazoa</taxon>
        <taxon>Spiralia</taxon>
        <taxon>Lophotrochozoa</taxon>
        <taxon>Platyhelminthes</taxon>
        <taxon>Cestoda</taxon>
        <taxon>Eucestoda</taxon>
        <taxon>Cyclophyllidea</taxon>
        <taxon>Taeniidae</taxon>
        <taxon>Echinococcus</taxon>
        <taxon>Echinococcus granulosus group</taxon>
    </lineage>
</organism>
<dbReference type="GO" id="GO:0005730">
    <property type="term" value="C:nucleolus"/>
    <property type="evidence" value="ECO:0007669"/>
    <property type="project" value="TreeGrafter"/>
</dbReference>
<feature type="domain" description="URB1 N-terminal" evidence="2">
    <location>
        <begin position="96"/>
        <end position="405"/>
    </location>
</feature>
<evidence type="ECO:0000313" key="4">
    <source>
        <dbReference type="EMBL" id="EUB58342.1"/>
    </source>
</evidence>
<dbReference type="GO" id="GO:0000466">
    <property type="term" value="P:maturation of 5.8S rRNA from tricistronic rRNA transcript (SSU-rRNA, 5.8S rRNA, LSU-rRNA)"/>
    <property type="evidence" value="ECO:0007669"/>
    <property type="project" value="TreeGrafter"/>
</dbReference>
<dbReference type="Proteomes" id="UP000019149">
    <property type="component" value="Unassembled WGS sequence"/>
</dbReference>
<dbReference type="InterPro" id="IPR021714">
    <property type="entry name" value="URB1_N"/>
</dbReference>
<evidence type="ECO:0000313" key="5">
    <source>
        <dbReference type="Proteomes" id="UP000019149"/>
    </source>
</evidence>
<dbReference type="PANTHER" id="PTHR13500:SF0">
    <property type="entry name" value="NUCLEOLAR PRE-RIBOSOMAL-ASSOCIATED PROTEIN 1"/>
    <property type="match status" value="1"/>
</dbReference>
<dbReference type="GO" id="GO:0000463">
    <property type="term" value="P:maturation of LSU-rRNA from tricistronic rRNA transcript (SSU-rRNA, 5.8S rRNA, LSU-rRNA)"/>
    <property type="evidence" value="ECO:0007669"/>
    <property type="project" value="TreeGrafter"/>
</dbReference>
<feature type="domain" description="URB1 C-terminal" evidence="3">
    <location>
        <begin position="879"/>
        <end position="1099"/>
    </location>
</feature>
<proteinExistence type="predicted"/>
<dbReference type="OMA" id="QHESKSV"/>
<dbReference type="KEGG" id="egl:EGR_06749"/>
<evidence type="ECO:0000256" key="1">
    <source>
        <dbReference type="SAM" id="MobiDB-lite"/>
    </source>
</evidence>
<comment type="caution">
    <text evidence="4">The sequence shown here is derived from an EMBL/GenBank/DDBJ whole genome shotgun (WGS) entry which is preliminary data.</text>
</comment>
<dbReference type="InterPro" id="IPR039844">
    <property type="entry name" value="URB1"/>
</dbReference>
<dbReference type="STRING" id="6210.W6UJP5"/>
<feature type="compositionally biased region" description="Acidic residues" evidence="1">
    <location>
        <begin position="550"/>
        <end position="566"/>
    </location>
</feature>
<accession>W6UJP5</accession>
<dbReference type="OrthoDB" id="72892at2759"/>
<protein>
    <submittedName>
        <fullName evidence="4">Nucleolar pre-ribosomal-associated protein</fullName>
    </submittedName>
</protein>
<evidence type="ECO:0000259" key="2">
    <source>
        <dbReference type="Pfam" id="PF11707"/>
    </source>
</evidence>
<keyword evidence="5" id="KW-1185">Reference proteome</keyword>
<reference evidence="4 5" key="1">
    <citation type="journal article" date="2013" name="Nat. Genet.">
        <title>The genome of the hydatid tapeworm Echinococcus granulosus.</title>
        <authorList>
            <person name="Zheng H."/>
            <person name="Zhang W."/>
            <person name="Zhang L."/>
            <person name="Zhang Z."/>
            <person name="Li J."/>
            <person name="Lu G."/>
            <person name="Zhu Y."/>
            <person name="Wang Y."/>
            <person name="Huang Y."/>
            <person name="Liu J."/>
            <person name="Kang H."/>
            <person name="Chen J."/>
            <person name="Wang L."/>
            <person name="Chen A."/>
            <person name="Yu S."/>
            <person name="Gao Z."/>
            <person name="Jin L."/>
            <person name="Gu W."/>
            <person name="Wang Z."/>
            <person name="Zhao L."/>
            <person name="Shi B."/>
            <person name="Wen H."/>
            <person name="Lin R."/>
            <person name="Jones M.K."/>
            <person name="Brejova B."/>
            <person name="Vinar T."/>
            <person name="Zhao G."/>
            <person name="McManus D.P."/>
            <person name="Chen Z."/>
            <person name="Zhou Y."/>
            <person name="Wang S."/>
        </authorList>
    </citation>
    <scope>NUCLEOTIDE SEQUENCE [LARGE SCALE GENOMIC DNA]</scope>
</reference>
<dbReference type="Pfam" id="PF16201">
    <property type="entry name" value="NopRA1"/>
    <property type="match status" value="1"/>
</dbReference>
<sequence length="1187" mass="134521">MALDSARTFASNDFYPLTDLGEHDLIMVKNYKIPSVEFDVPPKRRKTSRFSELTSDPTSLAFFLKKIEAEEEDIIKEYLSESSGEELLLLLETGYERKSNELAVILKVLATIIVRARTDLTDLFADTGRRLAEGVLEDAPLAACLRALKPQSSAEAAKASLQLLAAVVSTDPVFLGRGLVRSVDFEHPDWVQVSRRRNIKDPTDVRTCFINFIASFLVSNNNLLIRELLESKNSIALLISECFTDKPQNVLLILTLLRTSICENATVSKTIKMRIFTRAALKQLAYLYAYRGEALSKKVALSRSDAEVDAHSVELVRQALHRLLLPLTSSPLIGLVFRERAYLEGGKQNEHLLSFLFSPPMDSAFTDEMRRELVANCLLACPALLPAYLTHWTASMVPRDSENWHNLMAFVNQLFFMFQNHLVNRVSQLLELSQDMAQFVQGVSDICLPPLGIAEVLHSAFQHESKSVTKAANTIYRTLRQNLVLFLTWLHTTEELKTKGATPKPIIQSISKILLERVLVDKWLQRFSKTLQKEHTDVSLLKDQILPPTEEQEEEEEVEGKDEESEDSKKVSSPEAVIATLSKKFQSRLLMLHKLSQNPETEVTERELVKLLKIWPQLAPTCLKTYWHHAVVLNCMAAAVRLLSRSTSKSGWVEGEKNECVSEKISPCPKHLLKLISTNRVFKLILLEKPLNEEFATVPLTPLKTALVNLLLALAEVDPKTTAAEIPLLSILAAYRSSLSVCDRFLLQLIYILDLGGYSISSIWGMSTQSVIWGDRLADHYRFGETLGEAPQLWRELNPGAFLNVLDKDKLLSSALSFPVTRRCLARSMNVEGVNLDHNHYDPCFLLPLFLQYLSSDEAQEELQPSRVDIRGFYTRNCLAFVVGALSSYSRNIRGLAKSVIAQFRLLSEAWKPTKTPSIPMSVAVMKQFPERVQLNFMLDTLRNSLSTKAGELGGGPRRAVLFGSRADTSFRLSRVHANFFIHSLGMLTKPEHRMYEVFWNTYMAKPAIDLGTVPDFIRIMYSVHKDFRVERQWMVKLCADSLNDTSDYLLLEKSRVYKYCLLLYADPGVDTTTQIQILRLLTATTRIPRACHALTRFHAFPLWLFRHALSTTHSPSLCYFFTIISQMIAAFEETKEASPCLSMLRLLDTTFRWQKAIPHIGCVVTVAKVMHMTIPTCWKPLRRNHH</sequence>
<dbReference type="GeneID" id="36342464"/>